<dbReference type="RefSeq" id="WP_158862149.1">
    <property type="nucleotide sequence ID" value="NZ_CP046401.1"/>
</dbReference>
<evidence type="ECO:0000313" key="1">
    <source>
        <dbReference type="EMBL" id="QGY42204.1"/>
    </source>
</evidence>
<dbReference type="KEGG" id="mcos:GM418_00595"/>
<dbReference type="AlphaFoldDB" id="A0A6I6JWR5"/>
<accession>A0A6I6JWR5</accession>
<protein>
    <submittedName>
        <fullName evidence="1">Uncharacterized protein</fullName>
    </submittedName>
</protein>
<organism evidence="1 2">
    <name type="scientific">Maribellus comscasis</name>
    <dbReference type="NCBI Taxonomy" id="2681766"/>
    <lineage>
        <taxon>Bacteria</taxon>
        <taxon>Pseudomonadati</taxon>
        <taxon>Bacteroidota</taxon>
        <taxon>Bacteroidia</taxon>
        <taxon>Marinilabiliales</taxon>
        <taxon>Prolixibacteraceae</taxon>
        <taxon>Maribellus</taxon>
    </lineage>
</organism>
<keyword evidence="2" id="KW-1185">Reference proteome</keyword>
<gene>
    <name evidence="1" type="ORF">GM418_00595</name>
</gene>
<reference evidence="1 2" key="1">
    <citation type="submission" date="2019-11" db="EMBL/GenBank/DDBJ databases">
        <authorList>
            <person name="Zheng R.K."/>
            <person name="Sun C.M."/>
        </authorList>
    </citation>
    <scope>NUCLEOTIDE SEQUENCE [LARGE SCALE GENOMIC DNA]</scope>
    <source>
        <strain evidence="1 2">WC007</strain>
    </source>
</reference>
<dbReference type="Proteomes" id="UP000428260">
    <property type="component" value="Chromosome"/>
</dbReference>
<evidence type="ECO:0000313" key="2">
    <source>
        <dbReference type="Proteomes" id="UP000428260"/>
    </source>
</evidence>
<proteinExistence type="predicted"/>
<dbReference type="EMBL" id="CP046401">
    <property type="protein sequence ID" value="QGY42204.1"/>
    <property type="molecule type" value="Genomic_DNA"/>
</dbReference>
<name>A0A6I6JWR5_9BACT</name>
<sequence length="68" mass="7747">MVLLHDSNSCAPAAIEILIDLTRNFRIYAVDIPGQSNLNEEFLLDVNDNSYGKWMYEILSRLAVKNAF</sequence>